<dbReference type="EMBL" id="JAXOVC010000008">
    <property type="protein sequence ID" value="KAK4498139.1"/>
    <property type="molecule type" value="Genomic_DNA"/>
</dbReference>
<organism evidence="2 3">
    <name type="scientific">Zasmidium cellare</name>
    <name type="common">Wine cellar mold</name>
    <name type="synonym">Racodium cellare</name>
    <dbReference type="NCBI Taxonomy" id="395010"/>
    <lineage>
        <taxon>Eukaryota</taxon>
        <taxon>Fungi</taxon>
        <taxon>Dikarya</taxon>
        <taxon>Ascomycota</taxon>
        <taxon>Pezizomycotina</taxon>
        <taxon>Dothideomycetes</taxon>
        <taxon>Dothideomycetidae</taxon>
        <taxon>Mycosphaerellales</taxon>
        <taxon>Mycosphaerellaceae</taxon>
        <taxon>Zasmidium</taxon>
    </lineage>
</organism>
<gene>
    <name evidence="2" type="ORF">PRZ48_010795</name>
</gene>
<feature type="compositionally biased region" description="Pro residues" evidence="1">
    <location>
        <begin position="162"/>
        <end position="172"/>
    </location>
</feature>
<feature type="region of interest" description="Disordered" evidence="1">
    <location>
        <begin position="1"/>
        <end position="27"/>
    </location>
</feature>
<evidence type="ECO:0000313" key="2">
    <source>
        <dbReference type="EMBL" id="KAK4498139.1"/>
    </source>
</evidence>
<evidence type="ECO:0000313" key="3">
    <source>
        <dbReference type="Proteomes" id="UP001305779"/>
    </source>
</evidence>
<feature type="compositionally biased region" description="Basic and acidic residues" evidence="1">
    <location>
        <begin position="9"/>
        <end position="27"/>
    </location>
</feature>
<proteinExistence type="predicted"/>
<protein>
    <submittedName>
        <fullName evidence="2">Uncharacterized protein</fullName>
    </submittedName>
</protein>
<accession>A0ABR0E9P4</accession>
<keyword evidence="3" id="KW-1185">Reference proteome</keyword>
<sequence length="208" mass="23634">MSQPPSYEDTVREYDTKDKHDDLDSKVQQRFSIRDEVGSSRSQHVAALISKLLPQIRERAKSGLSKTTLLLLPSDQADITRKGELVGFPEDERPIMIQLEGRYDGTQFWTQREALDLLKEQMLLELGGVLPTPVVEQPLPPRPEPQSKSSFWGRKQSKAPEPRPVAKPPKPPVTVDVEMDQVNFRTETEYGLYETLRGRAVLVTVDVR</sequence>
<dbReference type="Proteomes" id="UP001305779">
    <property type="component" value="Unassembled WGS sequence"/>
</dbReference>
<reference evidence="2 3" key="1">
    <citation type="journal article" date="2023" name="G3 (Bethesda)">
        <title>A chromosome-level genome assembly of Zasmidium syzygii isolated from banana leaves.</title>
        <authorList>
            <person name="van Westerhoven A.C."/>
            <person name="Mehrabi R."/>
            <person name="Talebi R."/>
            <person name="Steentjes M.B.F."/>
            <person name="Corcolon B."/>
            <person name="Chong P.A."/>
            <person name="Kema G.H.J."/>
            <person name="Seidl M.F."/>
        </authorList>
    </citation>
    <scope>NUCLEOTIDE SEQUENCE [LARGE SCALE GENOMIC DNA]</scope>
    <source>
        <strain evidence="2 3">P124</strain>
    </source>
</reference>
<comment type="caution">
    <text evidence="2">The sequence shown here is derived from an EMBL/GenBank/DDBJ whole genome shotgun (WGS) entry which is preliminary data.</text>
</comment>
<name>A0ABR0E9P4_ZASCE</name>
<evidence type="ECO:0000256" key="1">
    <source>
        <dbReference type="SAM" id="MobiDB-lite"/>
    </source>
</evidence>
<feature type="region of interest" description="Disordered" evidence="1">
    <location>
        <begin position="135"/>
        <end position="174"/>
    </location>
</feature>